<dbReference type="EMBL" id="RAHC01000002">
    <property type="protein sequence ID" value="RUP77477.1"/>
    <property type="molecule type" value="Genomic_DNA"/>
</dbReference>
<sequence length="61" mass="7401">MQDLLDVIKMKIKTMQATLIQLNEYEIHHESVNIIRKEMSFYQHIAEELEKEIDHYAKIKK</sequence>
<evidence type="ECO:0000313" key="1">
    <source>
        <dbReference type="EMBL" id="RUP77477.1"/>
    </source>
</evidence>
<accession>A0A433ERZ5</accession>
<name>A0A433ERZ5_9MOLU</name>
<comment type="caution">
    <text evidence="1">The sequence shown here is derived from an EMBL/GenBank/DDBJ whole genome shotgun (WGS) entry which is preliminary data.</text>
</comment>
<dbReference type="RefSeq" id="WP_127092641.1">
    <property type="nucleotide sequence ID" value="NZ_RAHC01000002.1"/>
</dbReference>
<dbReference type="AlphaFoldDB" id="A0A433ERZ5"/>
<dbReference type="Proteomes" id="UP000274545">
    <property type="component" value="Unassembled WGS sequence"/>
</dbReference>
<gene>
    <name evidence="1" type="ORF">D6D54_02590</name>
</gene>
<organism evidence="1 2">
    <name type="scientific">Spiroplasma poulsonii</name>
    <dbReference type="NCBI Taxonomy" id="2138"/>
    <lineage>
        <taxon>Bacteria</taxon>
        <taxon>Bacillati</taxon>
        <taxon>Mycoplasmatota</taxon>
        <taxon>Mollicutes</taxon>
        <taxon>Entomoplasmatales</taxon>
        <taxon>Spiroplasmataceae</taxon>
        <taxon>Spiroplasma</taxon>
    </lineage>
</organism>
<reference evidence="1 2" key="1">
    <citation type="journal article" date="2019" name="Genome Biol. Evol.">
        <title>Toxin and genome evolution in a Drosophila defensive symbiosis.</title>
        <authorList>
            <person name="Ballinger M.J."/>
            <person name="Gawryluk R.M."/>
            <person name="Perlman S.J."/>
        </authorList>
    </citation>
    <scope>NUCLEOTIDE SEQUENCE [LARGE SCALE GENOMIC DNA]</scope>
    <source>
        <strain evidence="2">sNeo</strain>
    </source>
</reference>
<evidence type="ECO:0000313" key="2">
    <source>
        <dbReference type="Proteomes" id="UP000274545"/>
    </source>
</evidence>
<protein>
    <submittedName>
        <fullName evidence="1">Uncharacterized protein</fullName>
    </submittedName>
</protein>
<proteinExistence type="predicted"/>